<keyword evidence="4" id="KW-0274">FAD</keyword>
<dbReference type="EMBL" id="KV429067">
    <property type="protein sequence ID" value="KZT68367.1"/>
    <property type="molecule type" value="Genomic_DNA"/>
</dbReference>
<reference evidence="7 8" key="1">
    <citation type="journal article" date="2016" name="Mol. Biol. Evol.">
        <title>Comparative Genomics of Early-Diverging Mushroom-Forming Fungi Provides Insights into the Origins of Lignocellulose Decay Capabilities.</title>
        <authorList>
            <person name="Nagy L.G."/>
            <person name="Riley R."/>
            <person name="Tritt A."/>
            <person name="Adam C."/>
            <person name="Daum C."/>
            <person name="Floudas D."/>
            <person name="Sun H."/>
            <person name="Yadav J.S."/>
            <person name="Pangilinan J."/>
            <person name="Larsson K.H."/>
            <person name="Matsuura K."/>
            <person name="Barry K."/>
            <person name="Labutti K."/>
            <person name="Kuo R."/>
            <person name="Ohm R.A."/>
            <person name="Bhattacharya S.S."/>
            <person name="Shirouzu T."/>
            <person name="Yoshinaga Y."/>
            <person name="Martin F.M."/>
            <person name="Grigoriev I.V."/>
            <person name="Hibbett D.S."/>
        </authorList>
    </citation>
    <scope>NUCLEOTIDE SEQUENCE [LARGE SCALE GENOMIC DNA]</scope>
    <source>
        <strain evidence="7 8">L-15889</strain>
    </source>
</reference>
<evidence type="ECO:0000256" key="4">
    <source>
        <dbReference type="ARBA" id="ARBA00022827"/>
    </source>
</evidence>
<name>A0A165PLV2_9APHY</name>
<dbReference type="InterPro" id="IPR036188">
    <property type="entry name" value="FAD/NAD-bd_sf"/>
</dbReference>
<dbReference type="GO" id="GO:0003884">
    <property type="term" value="F:D-amino-acid oxidase activity"/>
    <property type="evidence" value="ECO:0007669"/>
    <property type="project" value="InterPro"/>
</dbReference>
<keyword evidence="8" id="KW-1185">Reference proteome</keyword>
<keyword evidence="3" id="KW-0285">Flavoprotein</keyword>
<proteinExistence type="inferred from homology"/>
<dbReference type="GO" id="GO:0005737">
    <property type="term" value="C:cytoplasm"/>
    <property type="evidence" value="ECO:0007669"/>
    <property type="project" value="TreeGrafter"/>
</dbReference>
<gene>
    <name evidence="7" type="ORF">DAEQUDRAFT_332416</name>
</gene>
<comment type="cofactor">
    <cofactor evidence="1">
        <name>FAD</name>
        <dbReference type="ChEBI" id="CHEBI:57692"/>
    </cofactor>
</comment>
<dbReference type="Gene3D" id="3.30.9.10">
    <property type="entry name" value="D-Amino Acid Oxidase, subunit A, domain 2"/>
    <property type="match status" value="1"/>
</dbReference>
<comment type="similarity">
    <text evidence="2">Belongs to the DAMOX/DASOX family.</text>
</comment>
<dbReference type="InterPro" id="IPR006076">
    <property type="entry name" value="FAD-dep_OxRdtase"/>
</dbReference>
<dbReference type="GO" id="GO:0019478">
    <property type="term" value="P:D-amino acid catabolic process"/>
    <property type="evidence" value="ECO:0007669"/>
    <property type="project" value="TreeGrafter"/>
</dbReference>
<evidence type="ECO:0000256" key="1">
    <source>
        <dbReference type="ARBA" id="ARBA00001974"/>
    </source>
</evidence>
<dbReference type="Pfam" id="PF01266">
    <property type="entry name" value="DAO"/>
    <property type="match status" value="1"/>
</dbReference>
<feature type="domain" description="FAD dependent oxidoreductase" evidence="6">
    <location>
        <begin position="11"/>
        <end position="306"/>
    </location>
</feature>
<evidence type="ECO:0000256" key="3">
    <source>
        <dbReference type="ARBA" id="ARBA00022630"/>
    </source>
</evidence>
<dbReference type="Proteomes" id="UP000076727">
    <property type="component" value="Unassembled WGS sequence"/>
</dbReference>
<sequence length="313" mass="34323">MSECQSKSKVVVVLGAGVAGLTTAIAIQEKGGYEVAIVAETLPSDPKRPDYTSSWAGAHQALHTGQNENDRRLEQDTFKEMWKLAGQDGPARSSLHRITEREYFRNELDLQTHWMPNFQQIPTESLVSDARRGYSYNTYTVDPPLYLNYLLSRFIARGGSVVRGKVQHINQVLEGGIDIFTRGCASATSINALVVCAGLGARALGGVEDQAVHPNRGQVVLLKTPWITEASRISDSTGGDQTYVIPRKNGVVSLGSTKLSNDWFPAARVETTDDILRRCLVLCPELVPPEIRVERSGTIEDLRPLIVEVGCGF</sequence>
<dbReference type="SUPFAM" id="SSF51905">
    <property type="entry name" value="FAD/NAD(P)-binding domain"/>
    <property type="match status" value="1"/>
</dbReference>
<accession>A0A165PLV2</accession>
<dbReference type="OrthoDB" id="2785599at2759"/>
<evidence type="ECO:0000256" key="2">
    <source>
        <dbReference type="ARBA" id="ARBA00006730"/>
    </source>
</evidence>
<organism evidence="7 8">
    <name type="scientific">Daedalea quercina L-15889</name>
    <dbReference type="NCBI Taxonomy" id="1314783"/>
    <lineage>
        <taxon>Eukaryota</taxon>
        <taxon>Fungi</taxon>
        <taxon>Dikarya</taxon>
        <taxon>Basidiomycota</taxon>
        <taxon>Agaricomycotina</taxon>
        <taxon>Agaricomycetes</taxon>
        <taxon>Polyporales</taxon>
        <taxon>Fomitopsis</taxon>
    </lineage>
</organism>
<dbReference type="STRING" id="1314783.A0A165PLV2"/>
<keyword evidence="5" id="KW-0560">Oxidoreductase</keyword>
<evidence type="ECO:0000259" key="6">
    <source>
        <dbReference type="Pfam" id="PF01266"/>
    </source>
</evidence>
<evidence type="ECO:0000256" key="5">
    <source>
        <dbReference type="ARBA" id="ARBA00023002"/>
    </source>
</evidence>
<dbReference type="InterPro" id="IPR023209">
    <property type="entry name" value="DAO"/>
</dbReference>
<protein>
    <submittedName>
        <fullName evidence="7">FAD dependent oxidoreductase</fullName>
    </submittedName>
</protein>
<dbReference type="AlphaFoldDB" id="A0A165PLV2"/>
<dbReference type="Gene3D" id="3.40.50.720">
    <property type="entry name" value="NAD(P)-binding Rossmann-like Domain"/>
    <property type="match status" value="1"/>
</dbReference>
<dbReference type="PANTHER" id="PTHR11530:SF11">
    <property type="entry name" value="D-ASPARTATE OXIDASE"/>
    <property type="match status" value="1"/>
</dbReference>
<dbReference type="PANTHER" id="PTHR11530">
    <property type="entry name" value="D-AMINO ACID OXIDASE"/>
    <property type="match status" value="1"/>
</dbReference>
<dbReference type="GO" id="GO:0071949">
    <property type="term" value="F:FAD binding"/>
    <property type="evidence" value="ECO:0007669"/>
    <property type="project" value="InterPro"/>
</dbReference>
<evidence type="ECO:0000313" key="8">
    <source>
        <dbReference type="Proteomes" id="UP000076727"/>
    </source>
</evidence>
<evidence type="ECO:0000313" key="7">
    <source>
        <dbReference type="EMBL" id="KZT68367.1"/>
    </source>
</evidence>